<feature type="transmembrane region" description="Helical" evidence="1">
    <location>
        <begin position="842"/>
        <end position="862"/>
    </location>
</feature>
<dbReference type="EMBL" id="JAAOAR010001079">
    <property type="protein sequence ID" value="KAF5571202.1"/>
    <property type="molecule type" value="Genomic_DNA"/>
</dbReference>
<dbReference type="Proteomes" id="UP000544095">
    <property type="component" value="Unassembled WGS sequence"/>
</dbReference>
<name>A0A8H5KDL5_9HYPO</name>
<dbReference type="PANTHER" id="PTHR35043:SF7">
    <property type="entry name" value="TRANSCRIPTION FACTOR DOMAIN-CONTAINING PROTEIN"/>
    <property type="match status" value="1"/>
</dbReference>
<dbReference type="Gene3D" id="2.120.10.70">
    <property type="entry name" value="Fucose-specific lectin"/>
    <property type="match status" value="1"/>
</dbReference>
<gene>
    <name evidence="2" type="ORF">FPANT_13589</name>
</gene>
<feature type="transmembrane region" description="Helical" evidence="1">
    <location>
        <begin position="683"/>
        <end position="703"/>
    </location>
</feature>
<dbReference type="AlphaFoldDB" id="A0A8H5KDL5"/>
<organism evidence="2 3">
    <name type="scientific">Fusarium pseudoanthophilum</name>
    <dbReference type="NCBI Taxonomy" id="48495"/>
    <lineage>
        <taxon>Eukaryota</taxon>
        <taxon>Fungi</taxon>
        <taxon>Dikarya</taxon>
        <taxon>Ascomycota</taxon>
        <taxon>Pezizomycotina</taxon>
        <taxon>Sordariomycetes</taxon>
        <taxon>Hypocreomycetidae</taxon>
        <taxon>Hypocreales</taxon>
        <taxon>Nectriaceae</taxon>
        <taxon>Fusarium</taxon>
        <taxon>Fusarium fujikuroi species complex</taxon>
    </lineage>
</organism>
<protein>
    <submittedName>
        <fullName evidence="2">Uncharacterized protein</fullName>
    </submittedName>
</protein>
<keyword evidence="1" id="KW-1133">Transmembrane helix</keyword>
<keyword evidence="1" id="KW-0812">Transmembrane</keyword>
<feature type="transmembrane region" description="Helical" evidence="1">
    <location>
        <begin position="1086"/>
        <end position="1110"/>
    </location>
</feature>
<evidence type="ECO:0000256" key="1">
    <source>
        <dbReference type="SAM" id="Phobius"/>
    </source>
</evidence>
<dbReference type="PANTHER" id="PTHR35043">
    <property type="entry name" value="TRANSCRIPTION FACTOR DOMAIN-CONTAINING PROTEIN"/>
    <property type="match status" value="1"/>
</dbReference>
<feature type="transmembrane region" description="Helical" evidence="1">
    <location>
        <begin position="1130"/>
        <end position="1152"/>
    </location>
</feature>
<reference evidence="2 3" key="1">
    <citation type="submission" date="2020-05" db="EMBL/GenBank/DDBJ databases">
        <title>Identification and distribution of gene clusters putatively required for synthesis of sphingolipid metabolism inhibitors in phylogenetically diverse species of the filamentous fungus Fusarium.</title>
        <authorList>
            <person name="Kim H.-S."/>
            <person name="Busman M."/>
            <person name="Brown D.W."/>
            <person name="Divon H."/>
            <person name="Uhlig S."/>
            <person name="Proctor R.H."/>
        </authorList>
    </citation>
    <scope>NUCLEOTIDE SEQUENCE [LARGE SCALE GENOMIC DNA]</scope>
    <source>
        <strain evidence="2 3">NRRL 25211</strain>
    </source>
</reference>
<comment type="caution">
    <text evidence="2">The sequence shown here is derived from an EMBL/GenBank/DDBJ whole genome shotgun (WGS) entry which is preliminary data.</text>
</comment>
<keyword evidence="3" id="KW-1185">Reference proteome</keyword>
<accession>A0A8H5KDL5</accession>
<proteinExistence type="predicted"/>
<evidence type="ECO:0000313" key="3">
    <source>
        <dbReference type="Proteomes" id="UP000544095"/>
    </source>
</evidence>
<feature type="transmembrane region" description="Helical" evidence="1">
    <location>
        <begin position="647"/>
        <end position="663"/>
    </location>
</feature>
<sequence length="1210" mass="132530">MSNTNPNLPTPAINAATYYDVGTQKLNLFVTYPSGFSLWPKGIVVDLITPPSTSPTRIGNGAPVFPANSNTGTLVMPLALTSASQQGQLTVASLDASWDTGAPSDPWQFPAITSSPLTSPALASFNSLGSVEVTWTYIAGMGATGQQVALIIPGEQPITTIVEGPDVTATFTMAQANNMFSPGLTVTIQCAAISPGLWAAPVTTTFTIPQSSQMTPYSIKGAPPISPNCTMTSLPVHGTSNLEVWWGTAGGAIETTWFPNPNLWGFAGASTIPNTGSCLASISISPTNQQIWWITETGAIDGKVYNGNGWASPGTGAGEAIPFNVAGTASITNGGSMTGLVLEGNTGAILFWVDPYGAIGYCRWLASSGWQYVLDALPQKTASATTQLSVLSVGSSVYLFCVSPSGAVVGASWPNASSVGNLGSMSQFTVPSSGNAAPGGGLASFSVSSVNTKEIAVIWTTAQNNIEMSLVYGGDSPQNIQLPVTVAQSVLGGTGIAAYSMEANQCSIWWIGQSSDLRRTNVDLTKLQATSTPDWPVFEDLGPGSCKQMRSLIVQPASATETCLFIVTLLHTVGRVKTYFCDEQKITLVLVSYRFILSYPIWREDPGLEFVKDQIFKHLKPHNDTALRTIEAPSFVGSPEIRGTMNILWSCVITLIACLYTALHLNIPGDTKALPMLREKFKWVVIGLVAPEIVLYLASSQFLDARRLSKELTLLWRQQHQPENDSTLLCESEEQNGIKVPCFDIRYGFFVMMGGLEVDVSKFEHFTGHWAARGTLQSGTLRLSVNGVLQLARMGHFIPIKRSKINDKSKADTLQKVLVMTQVLWMATQCIFRLGYGLPLSLLEIHTMVHVICAVVMFMFWIKKPKDLLDPDCVDTTKFEDIVALMVQEQFHWNKSDEFILYAKPLADEHDDAQSQAALVWVHSTDTSRRKYFQDDQGLTQQINLIEDDGNRIMLKTGEVLPSGLGVVARSSSWETSTIQRKVLPSWYDEHAYDDPWDIPDSIWVTEWVEAEPVPPTVDLYAEDIQRWNHVIRAIENLDGQIQEPQLFRDSHQRARYRDQNFHNAFLRSAGNLQYSEESRVDPDQILSFIIHNPILLVLLLVLPGLYGGIHLGTAQIPFPTDIEKLLWKIGSIDIIVSMPIFLLISVLGLGFSQRYLKYESITHDSWATFYKFPAHLIFLGYSLSRSILVIESFISLRALPIGAYWTTSW</sequence>
<keyword evidence="1" id="KW-0472">Membrane</keyword>
<evidence type="ECO:0000313" key="2">
    <source>
        <dbReference type="EMBL" id="KAF5571202.1"/>
    </source>
</evidence>